<evidence type="ECO:0000313" key="4">
    <source>
        <dbReference type="Proteomes" id="UP001152797"/>
    </source>
</evidence>
<feature type="region of interest" description="Disordered" evidence="1">
    <location>
        <begin position="1"/>
        <end position="44"/>
    </location>
</feature>
<feature type="compositionally biased region" description="Polar residues" evidence="1">
    <location>
        <begin position="248"/>
        <end position="258"/>
    </location>
</feature>
<dbReference type="EMBL" id="CAMXCT010006545">
    <property type="protein sequence ID" value="CAI4015718.1"/>
    <property type="molecule type" value="Genomic_DNA"/>
</dbReference>
<feature type="region of interest" description="Disordered" evidence="1">
    <location>
        <begin position="80"/>
        <end position="127"/>
    </location>
</feature>
<evidence type="ECO:0000256" key="1">
    <source>
        <dbReference type="SAM" id="MobiDB-lite"/>
    </source>
</evidence>
<feature type="compositionally biased region" description="Basic and acidic residues" evidence="1">
    <location>
        <begin position="27"/>
        <end position="38"/>
    </location>
</feature>
<proteinExistence type="predicted"/>
<dbReference type="EMBL" id="CAMXCT030006545">
    <property type="protein sequence ID" value="CAL4803030.1"/>
    <property type="molecule type" value="Genomic_DNA"/>
</dbReference>
<protein>
    <submittedName>
        <fullName evidence="2">Uncharacterized protein</fullName>
    </submittedName>
</protein>
<feature type="compositionally biased region" description="Basic and acidic residues" evidence="1">
    <location>
        <begin position="259"/>
        <end position="273"/>
    </location>
</feature>
<dbReference type="Proteomes" id="UP001152797">
    <property type="component" value="Unassembled WGS sequence"/>
</dbReference>
<feature type="region of interest" description="Disordered" evidence="1">
    <location>
        <begin position="236"/>
        <end position="298"/>
    </location>
</feature>
<dbReference type="EMBL" id="CAMXCT020006545">
    <property type="protein sequence ID" value="CAL1169093.1"/>
    <property type="molecule type" value="Genomic_DNA"/>
</dbReference>
<name>A0A9P1GJV8_9DINO</name>
<organism evidence="2">
    <name type="scientific">Cladocopium goreaui</name>
    <dbReference type="NCBI Taxonomy" id="2562237"/>
    <lineage>
        <taxon>Eukaryota</taxon>
        <taxon>Sar</taxon>
        <taxon>Alveolata</taxon>
        <taxon>Dinophyceae</taxon>
        <taxon>Suessiales</taxon>
        <taxon>Symbiodiniaceae</taxon>
        <taxon>Cladocopium</taxon>
    </lineage>
</organism>
<sequence length="846" mass="94727">MNPGGQGSCASLLAGLNKMEQQNPSTPERKAKTELREDTEPDFASCFSPETVGLIHGLGDSPESLSLKADYLKALNELKRGTVTEPAGVNTGGAPPAEVPGREMPVNPPVPAEPVEVSQPAKLEPKPTLDYYQQKEDEMMDRLDKHMKMLAEKFEHELLEKKRAAEHDLDVEIGIKRQKRLQELDDEVRDEKCMKEAHLASLDAQLAEKMQLVADEQTALDELKEKSKRLQRDLEAAADPPGLHGLSTPCSKQLGTSSSDRDAMKAKLKEKLNETVNKNKSSPAPSSLPSPPSSAERDAGVVAVVPEGKGGEVALLPVTTMRFTSSTHPEAWHFLYRLNKKVDSADQLPDWQKEVYEQWHAGGTKRDKLLRDFVCRCYAPKEDFGQNKAKLMALTTMRLKTRQFRRNLQGYSWHTEVELEKVLGWEKTHGGNLLGVWCMKCLYDSNVTKYLVLVKDDVEAGDERLKEFEQELQDMGLFDTQFSLGDLLDEEEAETSPDQQPPETKKKKLEEFPPIEGEESLMEYIGQFKKACLTRKANLKTAKERLEKDKASGHETLASNCKLNALYNKLTEIEASPSGRSTFYTKAAPKKKAKVKQQGYQLLRQLRQPSVKHTMLATLLPGPSQRFFLMGLGDYTIPRNAISTVKSSKIKVMWVPDCNSRTYQRPWTLDYLTQNNEYKEILTREELWILIRVCYKVVKSTVLTTDLSAMDSTVLATLEVGEVVELIGDDSHATEELDLHRIRVRRLKDGQEGWVTARGNANNVFLQLGGDRLSVVKETSLTDSLSISGQDALRQLRVGEILDIMGEESIDEVSGLLRARVRAQSDGSVGWATKVGSTGTTFLRQL</sequence>
<accession>A0A9P1GJV8</accession>
<reference evidence="3" key="2">
    <citation type="submission" date="2024-04" db="EMBL/GenBank/DDBJ databases">
        <authorList>
            <person name="Chen Y."/>
            <person name="Shah S."/>
            <person name="Dougan E. K."/>
            <person name="Thang M."/>
            <person name="Chan C."/>
        </authorList>
    </citation>
    <scope>NUCLEOTIDE SEQUENCE [LARGE SCALE GENOMIC DNA]</scope>
</reference>
<comment type="caution">
    <text evidence="2">The sequence shown here is derived from an EMBL/GenBank/DDBJ whole genome shotgun (WGS) entry which is preliminary data.</text>
</comment>
<reference evidence="2" key="1">
    <citation type="submission" date="2022-10" db="EMBL/GenBank/DDBJ databases">
        <authorList>
            <person name="Chen Y."/>
            <person name="Dougan E. K."/>
            <person name="Chan C."/>
            <person name="Rhodes N."/>
            <person name="Thang M."/>
        </authorList>
    </citation>
    <scope>NUCLEOTIDE SEQUENCE</scope>
</reference>
<feature type="region of interest" description="Disordered" evidence="1">
    <location>
        <begin position="490"/>
        <end position="511"/>
    </location>
</feature>
<keyword evidence="4" id="KW-1185">Reference proteome</keyword>
<evidence type="ECO:0000313" key="3">
    <source>
        <dbReference type="EMBL" id="CAL1169093.1"/>
    </source>
</evidence>
<evidence type="ECO:0000313" key="2">
    <source>
        <dbReference type="EMBL" id="CAI4015718.1"/>
    </source>
</evidence>
<dbReference type="AlphaFoldDB" id="A0A9P1GJV8"/>
<dbReference type="OrthoDB" id="427768at2759"/>
<gene>
    <name evidence="2" type="ORF">C1SCF055_LOCUS40531</name>
</gene>